<dbReference type="SUPFAM" id="SSF50978">
    <property type="entry name" value="WD40 repeat-like"/>
    <property type="match status" value="1"/>
</dbReference>
<dbReference type="PANTHER" id="PTHR15574:SF39">
    <property type="entry name" value="DDB1- AND CUL4-ASSOCIATED FACTOR 6"/>
    <property type="match status" value="1"/>
</dbReference>
<dbReference type="InterPro" id="IPR036322">
    <property type="entry name" value="WD40_repeat_dom_sf"/>
</dbReference>
<dbReference type="OrthoDB" id="4869960at2759"/>
<dbReference type="PANTHER" id="PTHR15574">
    <property type="entry name" value="WD REPEAT DOMAIN-CONTAINING FAMILY"/>
    <property type="match status" value="1"/>
</dbReference>
<keyword evidence="2" id="KW-0677">Repeat</keyword>
<comment type="caution">
    <text evidence="5">The sequence shown here is derived from an EMBL/GenBank/DDBJ whole genome shotgun (WGS) entry which is preliminary data.</text>
</comment>
<feature type="region of interest" description="Disordered" evidence="4">
    <location>
        <begin position="295"/>
        <end position="377"/>
    </location>
</feature>
<feature type="region of interest" description="Disordered" evidence="4">
    <location>
        <begin position="864"/>
        <end position="989"/>
    </location>
</feature>
<protein>
    <submittedName>
        <fullName evidence="5">Uncharacterized protein</fullName>
    </submittedName>
</protein>
<dbReference type="PROSITE" id="PS50082">
    <property type="entry name" value="WD_REPEATS_2"/>
    <property type="match status" value="1"/>
</dbReference>
<feature type="compositionally biased region" description="Acidic residues" evidence="4">
    <location>
        <begin position="955"/>
        <end position="967"/>
    </location>
</feature>
<evidence type="ECO:0000313" key="6">
    <source>
        <dbReference type="Proteomes" id="UP000271974"/>
    </source>
</evidence>
<dbReference type="EMBL" id="RQTK01000972">
    <property type="protein sequence ID" value="RUS73153.1"/>
    <property type="molecule type" value="Genomic_DNA"/>
</dbReference>
<dbReference type="GO" id="GO:0080008">
    <property type="term" value="C:Cul4-RING E3 ubiquitin ligase complex"/>
    <property type="evidence" value="ECO:0007669"/>
    <property type="project" value="TreeGrafter"/>
</dbReference>
<feature type="compositionally biased region" description="Polar residues" evidence="4">
    <location>
        <begin position="493"/>
        <end position="509"/>
    </location>
</feature>
<proteinExistence type="predicted"/>
<feature type="compositionally biased region" description="Basic and acidic residues" evidence="4">
    <location>
        <begin position="576"/>
        <end position="585"/>
    </location>
</feature>
<dbReference type="Proteomes" id="UP000271974">
    <property type="component" value="Unassembled WGS sequence"/>
</dbReference>
<feature type="region of interest" description="Disordered" evidence="4">
    <location>
        <begin position="393"/>
        <end position="440"/>
    </location>
</feature>
<reference evidence="5 6" key="1">
    <citation type="submission" date="2019-01" db="EMBL/GenBank/DDBJ databases">
        <title>A draft genome assembly of the solar-powered sea slug Elysia chlorotica.</title>
        <authorList>
            <person name="Cai H."/>
            <person name="Li Q."/>
            <person name="Fang X."/>
            <person name="Li J."/>
            <person name="Curtis N.E."/>
            <person name="Altenburger A."/>
            <person name="Shibata T."/>
            <person name="Feng M."/>
            <person name="Maeda T."/>
            <person name="Schwartz J.A."/>
            <person name="Shigenobu S."/>
            <person name="Lundholm N."/>
            <person name="Nishiyama T."/>
            <person name="Yang H."/>
            <person name="Hasebe M."/>
            <person name="Li S."/>
            <person name="Pierce S.K."/>
            <person name="Wang J."/>
        </authorList>
    </citation>
    <scope>NUCLEOTIDE SEQUENCE [LARGE SCALE GENOMIC DNA]</scope>
    <source>
        <strain evidence="5">EC2010</strain>
        <tissue evidence="5">Whole organism of an adult</tissue>
    </source>
</reference>
<dbReference type="GO" id="GO:0005737">
    <property type="term" value="C:cytoplasm"/>
    <property type="evidence" value="ECO:0007669"/>
    <property type="project" value="TreeGrafter"/>
</dbReference>
<feature type="compositionally biased region" description="Low complexity" evidence="4">
    <location>
        <begin position="328"/>
        <end position="341"/>
    </location>
</feature>
<feature type="compositionally biased region" description="Low complexity" evidence="4">
    <location>
        <begin position="591"/>
        <end position="600"/>
    </location>
</feature>
<evidence type="ECO:0000256" key="3">
    <source>
        <dbReference type="PROSITE-ProRule" id="PRU00221"/>
    </source>
</evidence>
<keyword evidence="1 3" id="KW-0853">WD repeat</keyword>
<dbReference type="Gene3D" id="2.130.10.10">
    <property type="entry name" value="YVTN repeat-like/Quinoprotein amine dehydrogenase"/>
    <property type="match status" value="2"/>
</dbReference>
<evidence type="ECO:0000256" key="1">
    <source>
        <dbReference type="ARBA" id="ARBA00022574"/>
    </source>
</evidence>
<dbReference type="InterPro" id="IPR001680">
    <property type="entry name" value="WD40_rpt"/>
</dbReference>
<evidence type="ECO:0000256" key="2">
    <source>
        <dbReference type="ARBA" id="ARBA00022737"/>
    </source>
</evidence>
<dbReference type="STRING" id="188477.A0A3S0ZQU8"/>
<accession>A0A3S0ZQU8</accession>
<feature type="region of interest" description="Disordered" evidence="4">
    <location>
        <begin position="572"/>
        <end position="600"/>
    </location>
</feature>
<dbReference type="SMART" id="SM00320">
    <property type="entry name" value="WD40"/>
    <property type="match status" value="6"/>
</dbReference>
<keyword evidence="6" id="KW-1185">Reference proteome</keyword>
<dbReference type="InterPro" id="IPR015943">
    <property type="entry name" value="WD40/YVTN_repeat-like_dom_sf"/>
</dbReference>
<dbReference type="AlphaFoldDB" id="A0A3S0ZQU8"/>
<feature type="region of interest" description="Disordered" evidence="4">
    <location>
        <begin position="457"/>
        <end position="509"/>
    </location>
</feature>
<dbReference type="GO" id="GO:0045944">
    <property type="term" value="P:positive regulation of transcription by RNA polymerase II"/>
    <property type="evidence" value="ECO:0007669"/>
    <property type="project" value="TreeGrafter"/>
</dbReference>
<evidence type="ECO:0000256" key="4">
    <source>
        <dbReference type="SAM" id="MobiDB-lite"/>
    </source>
</evidence>
<gene>
    <name evidence="5" type="ORF">EGW08_019095</name>
</gene>
<evidence type="ECO:0000313" key="5">
    <source>
        <dbReference type="EMBL" id="RUS73153.1"/>
    </source>
</evidence>
<feature type="compositionally biased region" description="Acidic residues" evidence="4">
    <location>
        <begin position="398"/>
        <end position="414"/>
    </location>
</feature>
<organism evidence="5 6">
    <name type="scientific">Elysia chlorotica</name>
    <name type="common">Eastern emerald elysia</name>
    <name type="synonym">Sea slug</name>
    <dbReference type="NCBI Taxonomy" id="188477"/>
    <lineage>
        <taxon>Eukaryota</taxon>
        <taxon>Metazoa</taxon>
        <taxon>Spiralia</taxon>
        <taxon>Lophotrochozoa</taxon>
        <taxon>Mollusca</taxon>
        <taxon>Gastropoda</taxon>
        <taxon>Heterobranchia</taxon>
        <taxon>Euthyneura</taxon>
        <taxon>Panpulmonata</taxon>
        <taxon>Sacoglossa</taxon>
        <taxon>Placobranchoidea</taxon>
        <taxon>Plakobranchidae</taxon>
        <taxon>Elysia</taxon>
    </lineage>
</organism>
<feature type="compositionally biased region" description="Polar residues" evidence="4">
    <location>
        <begin position="308"/>
        <end position="327"/>
    </location>
</feature>
<dbReference type="Pfam" id="PF00400">
    <property type="entry name" value="WD40"/>
    <property type="match status" value="2"/>
</dbReference>
<feature type="repeat" description="WD" evidence="3">
    <location>
        <begin position="1065"/>
        <end position="1096"/>
    </location>
</feature>
<dbReference type="InterPro" id="IPR045151">
    <property type="entry name" value="DCAF8"/>
</dbReference>
<sequence>MFNLIGRRDIQGTNTHDMIRATTGLYFLQRMKLDKKLCVHNGCVNTICWNEKGTLILSGSDDQHLGITDPFSGKNITKFRSGHRSNIFSAKFMPCSMDKQVVSCSGSGEIFFTDIEREDTYGKNRFDSHFGSAYKLLVVPNEASTFLSCGDDGTVRFFDLRMKTSCSKFNCEEDVLILLGNAVTSMAVDPVIPYQLAVSTSDGIVRLFDRRMLKSQDTHAMNESLIFKFSPPMASLSQSSSSNGGRQRSYRVTSLNYRPGSHDLLVNYSSENIYLFNTYDIRQKMSFSAASQVATQQSTSSGIKVTETGGQASTSRNDHQAVSTNQEASASVASSPPSDAGSESELSSFKPIKRLRLRGDWSDTGPDARPGGEEPAQNIMQRMSDLLTRMLNSHGNQEEADERDENESNEVLEELQEHPGDQDQASGSPEQQEPGRMVGSETAAAVTLGAMGLTALGSRTERDVTGSSISSEGMASHDLSPQDLELPTDPLVDTNSGRTNTNDSTITTSEPLIIQRQEASENMQISDQTLLDRSSGVSTQLQLSDQNSVVGNRSFATVHSQHLNPCEPETLEYEETDTRPDDCDSKQFGVSSSSSEETPSTVICVSEISGNNVEKISSASGHNDKTSHHGPQEMIVQGEHSSRETNFEGMDYLTEESGSNEKSPSVDCKVTVSSKITPFVSGSTEESSLALNTDVGLESVSNYHTVDKPIQTLQQEAGVVSPHLSNPSSSVVTSDSVSVASLWSSDSSATTVAIAEDGLSIYNDCNSQQTICGISSCSSLRTPASSISDISPSEHNLGQCAQAGHGLGLQRQRPGTYLSPGNEKTNSSDSEVLEAAESGESFNQDYKVKMSSVVHSPCESCGKTQSFEGKGKGAGKSSCKQKPSTKSDGVTTGEKFSSYNSGKMRVASDAQPDNDEAGTSGMGSTNVSSASKGSERRRRHGHSLPPTGNFQLYGSDDEDQNEDDDEIEKQRRARSNIRTKQDKDRLGKAAQKIQEVFRQRREAREQARIKDVPQPRVFMKFSGHRNCRTVIKEANFYGDEYVMSGSDCGRIMFWERQTGRLVMYLNADKHVVNCVQPNPYSPVLASSGIDYDVKIWCPLEEDSQFDEEKSAEIIKCNERMLEVTRDTVTVPAAFMLRILASLSQVRNGRGSTAQQRQAPESSNQD</sequence>
<feature type="compositionally biased region" description="Polar residues" evidence="4">
    <location>
        <begin position="922"/>
        <end position="932"/>
    </location>
</feature>
<name>A0A3S0ZQU8_ELYCH</name>
<feature type="compositionally biased region" description="Polar residues" evidence="4">
    <location>
        <begin position="884"/>
        <end position="901"/>
    </location>
</feature>
<feature type="region of interest" description="Disordered" evidence="4">
    <location>
        <begin position="809"/>
        <end position="838"/>
    </location>
</feature>